<dbReference type="SUPFAM" id="SSF57756">
    <property type="entry name" value="Retrovirus zinc finger-like domains"/>
    <property type="match status" value="1"/>
</dbReference>
<dbReference type="Pfam" id="PF14223">
    <property type="entry name" value="Retrotran_gag_2"/>
    <property type="match status" value="1"/>
</dbReference>
<dbReference type="EMBL" id="NBNE01000013">
    <property type="protein sequence ID" value="OWZ24437.1"/>
    <property type="molecule type" value="Genomic_DNA"/>
</dbReference>
<dbReference type="Proteomes" id="UP000198211">
    <property type="component" value="Unassembled WGS sequence"/>
</dbReference>
<keyword evidence="2" id="KW-1185">Reference proteome</keyword>
<name>A0A225X537_9STRA</name>
<dbReference type="GO" id="GO:0008270">
    <property type="term" value="F:zinc ion binding"/>
    <property type="evidence" value="ECO:0007669"/>
    <property type="project" value="InterPro"/>
</dbReference>
<comment type="caution">
    <text evidence="1">The sequence shown here is derived from an EMBL/GenBank/DDBJ whole genome shotgun (WGS) entry which is preliminary data.</text>
</comment>
<organism evidence="1 2">
    <name type="scientific">Phytophthora megakarya</name>
    <dbReference type="NCBI Taxonomy" id="4795"/>
    <lineage>
        <taxon>Eukaryota</taxon>
        <taxon>Sar</taxon>
        <taxon>Stramenopiles</taxon>
        <taxon>Oomycota</taxon>
        <taxon>Peronosporomycetes</taxon>
        <taxon>Peronosporales</taxon>
        <taxon>Peronosporaceae</taxon>
        <taxon>Phytophthora</taxon>
    </lineage>
</organism>
<evidence type="ECO:0000313" key="1">
    <source>
        <dbReference type="EMBL" id="OWZ24437.1"/>
    </source>
</evidence>
<proteinExistence type="predicted"/>
<dbReference type="AlphaFoldDB" id="A0A225X537"/>
<sequence length="273" mass="30730">MTLARKGLLKSLESKITDAWLVNDAKTLPIIAPGVDPQHQTKIRSTVRVMEVWNTLHEYHNRTTLHNRVGMTGWLPEFKMEEVTPMTKHLVAFDELVVGLQMLGEPENEARQIVVLLDNDRTMALTHVRDIAARLNYAEAQQPAAYREASVFLNAKWDNSVENVDIAPLECFHDAYITIISRAKLEHSLEYDLIVSNVDNTKDITLIEFTEKFLKEGTFAEEGKYGEGNRNGGFKGKRFGCDQIGHMKRDCPVKNSGAGSDAVFDVGEERLTG</sequence>
<protein>
    <submittedName>
        <fullName evidence="1">Polyprotein</fullName>
    </submittedName>
</protein>
<accession>A0A225X537</accession>
<evidence type="ECO:0000313" key="2">
    <source>
        <dbReference type="Proteomes" id="UP000198211"/>
    </source>
</evidence>
<dbReference type="InterPro" id="IPR036875">
    <property type="entry name" value="Znf_CCHC_sf"/>
</dbReference>
<dbReference type="GO" id="GO:0003676">
    <property type="term" value="F:nucleic acid binding"/>
    <property type="evidence" value="ECO:0007669"/>
    <property type="project" value="InterPro"/>
</dbReference>
<reference evidence="2" key="1">
    <citation type="submission" date="2017-03" db="EMBL/GenBank/DDBJ databases">
        <title>Phytopthora megakarya and P. palmivora, two closely related causual agents of cacao black pod achieved similar genome size and gene model numbers by different mechanisms.</title>
        <authorList>
            <person name="Ali S."/>
            <person name="Shao J."/>
            <person name="Larry D.J."/>
            <person name="Kronmiller B."/>
            <person name="Shen D."/>
            <person name="Strem M.D."/>
            <person name="Melnick R.L."/>
            <person name="Guiltinan M.J."/>
            <person name="Tyler B.M."/>
            <person name="Meinhardt L.W."/>
            <person name="Bailey B.A."/>
        </authorList>
    </citation>
    <scope>NUCLEOTIDE SEQUENCE [LARGE SCALE GENOMIC DNA]</scope>
    <source>
        <strain evidence="2">zdho120</strain>
    </source>
</reference>
<gene>
    <name evidence="1" type="ORF">PHMEG_000507</name>
</gene>